<keyword evidence="5" id="KW-0804">Transcription</keyword>
<evidence type="ECO:0000256" key="5">
    <source>
        <dbReference type="ARBA" id="ARBA00023163"/>
    </source>
</evidence>
<keyword evidence="9" id="KW-1185">Reference proteome</keyword>
<comment type="similarity">
    <text evidence="1">Belongs to the LysR transcriptional regulatory family.</text>
</comment>
<dbReference type="InterPro" id="IPR005119">
    <property type="entry name" value="LysR_subst-bd"/>
</dbReference>
<comment type="caution">
    <text evidence="8">The sequence shown here is derived from an EMBL/GenBank/DDBJ whole genome shotgun (WGS) entry which is preliminary data.</text>
</comment>
<dbReference type="SUPFAM" id="SSF53850">
    <property type="entry name" value="Periplasmic binding protein-like II"/>
    <property type="match status" value="1"/>
</dbReference>
<keyword evidence="3" id="KW-0238">DNA-binding</keyword>
<dbReference type="Pfam" id="PF00126">
    <property type="entry name" value="HTH_1"/>
    <property type="match status" value="1"/>
</dbReference>
<keyword evidence="2" id="KW-0805">Transcription regulation</keyword>
<sequence length="318" mass="33409">MTLGPAPLAIAHPPVLDPRWALFLQVAQAGSLSKAALALDQPQSLVSRQITALEQACGERLFHRTGRGVVLTALGEQLLSRVERLQREADGLADEIRNARGTPSGEVRVGLLPSAVRRFGGPLAKAVRQQLPGVRLHLAEGASTPLEELLQLGRLDMAVVLREADDATEALHAGVAPPAPGEEPVLATLALQLTGPCGDPLLASGQVPLAALAGVPLVVPARPHLLRARLDALAQHHGLDLRVALEADSVQLQLEVVAAGGGYAIASALPGQADARLAWARIVQPTLIRRVVLAESLRRPQTGATRAVRRLLCALAEP</sequence>
<dbReference type="PANTHER" id="PTHR30293:SF0">
    <property type="entry name" value="NITROGEN ASSIMILATION REGULATORY PROTEIN NAC"/>
    <property type="match status" value="1"/>
</dbReference>
<dbReference type="Gene3D" id="1.10.10.10">
    <property type="entry name" value="Winged helix-like DNA-binding domain superfamily/Winged helix DNA-binding domain"/>
    <property type="match status" value="1"/>
</dbReference>
<evidence type="ECO:0000313" key="9">
    <source>
        <dbReference type="Proteomes" id="UP000484255"/>
    </source>
</evidence>
<evidence type="ECO:0000256" key="6">
    <source>
        <dbReference type="SAM" id="Coils"/>
    </source>
</evidence>
<dbReference type="PANTHER" id="PTHR30293">
    <property type="entry name" value="TRANSCRIPTIONAL REGULATORY PROTEIN NAC-RELATED"/>
    <property type="match status" value="1"/>
</dbReference>
<dbReference type="RefSeq" id="WP_163459922.1">
    <property type="nucleotide sequence ID" value="NZ_JAAGOH010000052.1"/>
</dbReference>
<dbReference type="PROSITE" id="PS50931">
    <property type="entry name" value="HTH_LYSR"/>
    <property type="match status" value="1"/>
</dbReference>
<dbReference type="Pfam" id="PF03466">
    <property type="entry name" value="LysR_substrate"/>
    <property type="match status" value="1"/>
</dbReference>
<evidence type="ECO:0000256" key="2">
    <source>
        <dbReference type="ARBA" id="ARBA00023015"/>
    </source>
</evidence>
<evidence type="ECO:0000313" key="8">
    <source>
        <dbReference type="EMBL" id="NDY93896.1"/>
    </source>
</evidence>
<dbReference type="GO" id="GO:0003677">
    <property type="term" value="F:DNA binding"/>
    <property type="evidence" value="ECO:0007669"/>
    <property type="project" value="UniProtKB-KW"/>
</dbReference>
<evidence type="ECO:0000259" key="7">
    <source>
        <dbReference type="PROSITE" id="PS50931"/>
    </source>
</evidence>
<dbReference type="GO" id="GO:0003700">
    <property type="term" value="F:DNA-binding transcription factor activity"/>
    <property type="evidence" value="ECO:0007669"/>
    <property type="project" value="InterPro"/>
</dbReference>
<evidence type="ECO:0000256" key="4">
    <source>
        <dbReference type="ARBA" id="ARBA00023159"/>
    </source>
</evidence>
<name>A0A7C9PJY5_9BURK</name>
<evidence type="ECO:0000256" key="3">
    <source>
        <dbReference type="ARBA" id="ARBA00023125"/>
    </source>
</evidence>
<dbReference type="Proteomes" id="UP000484255">
    <property type="component" value="Unassembled WGS sequence"/>
</dbReference>
<dbReference type="InterPro" id="IPR000847">
    <property type="entry name" value="LysR_HTH_N"/>
</dbReference>
<proteinExistence type="inferred from homology"/>
<organism evidence="8 9">
    <name type="scientific">Ideonella livida</name>
    <dbReference type="NCBI Taxonomy" id="2707176"/>
    <lineage>
        <taxon>Bacteria</taxon>
        <taxon>Pseudomonadati</taxon>
        <taxon>Pseudomonadota</taxon>
        <taxon>Betaproteobacteria</taxon>
        <taxon>Burkholderiales</taxon>
        <taxon>Sphaerotilaceae</taxon>
        <taxon>Ideonella</taxon>
    </lineage>
</organism>
<evidence type="ECO:0000256" key="1">
    <source>
        <dbReference type="ARBA" id="ARBA00009437"/>
    </source>
</evidence>
<dbReference type="InterPro" id="IPR036388">
    <property type="entry name" value="WH-like_DNA-bd_sf"/>
</dbReference>
<gene>
    <name evidence="8" type="ORF">G3A44_22135</name>
</gene>
<dbReference type="GO" id="GO:2000142">
    <property type="term" value="P:regulation of DNA-templated transcription initiation"/>
    <property type="evidence" value="ECO:0007669"/>
    <property type="project" value="TreeGrafter"/>
</dbReference>
<protein>
    <submittedName>
        <fullName evidence="8">LysR family transcriptional regulator</fullName>
    </submittedName>
</protein>
<feature type="domain" description="HTH lysR-type" evidence="7">
    <location>
        <begin position="23"/>
        <end position="72"/>
    </location>
</feature>
<dbReference type="EMBL" id="JAAGOH010000052">
    <property type="protein sequence ID" value="NDY93896.1"/>
    <property type="molecule type" value="Genomic_DNA"/>
</dbReference>
<keyword evidence="6" id="KW-0175">Coiled coil</keyword>
<dbReference type="Gene3D" id="3.40.190.290">
    <property type="match status" value="1"/>
</dbReference>
<dbReference type="AlphaFoldDB" id="A0A7C9PJY5"/>
<dbReference type="InterPro" id="IPR036390">
    <property type="entry name" value="WH_DNA-bd_sf"/>
</dbReference>
<feature type="coiled-coil region" evidence="6">
    <location>
        <begin position="75"/>
        <end position="102"/>
    </location>
</feature>
<keyword evidence="4" id="KW-0010">Activator</keyword>
<reference evidence="8 9" key="1">
    <citation type="submission" date="2020-02" db="EMBL/GenBank/DDBJ databases">
        <title>Ideonella bacterium strain TBM-1.</title>
        <authorList>
            <person name="Chen W.-M."/>
        </authorList>
    </citation>
    <scope>NUCLEOTIDE SEQUENCE [LARGE SCALE GENOMIC DNA]</scope>
    <source>
        <strain evidence="8 9">TBM-1</strain>
    </source>
</reference>
<accession>A0A7C9PJY5</accession>
<dbReference type="SUPFAM" id="SSF46785">
    <property type="entry name" value="Winged helix' DNA-binding domain"/>
    <property type="match status" value="1"/>
</dbReference>